<dbReference type="PANTHER" id="PTHR48094:SF12">
    <property type="entry name" value="PARKINSON DISEASE PROTEIN 7 HOMOLOG"/>
    <property type="match status" value="1"/>
</dbReference>
<proteinExistence type="predicted"/>
<evidence type="ECO:0000313" key="3">
    <source>
        <dbReference type="EMBL" id="CAJ1952528.1"/>
    </source>
</evidence>
<evidence type="ECO:0000259" key="2">
    <source>
        <dbReference type="Pfam" id="PF01965"/>
    </source>
</evidence>
<dbReference type="FunFam" id="3.40.50.880:FF:000015">
    <property type="entry name" value="Protein DJ-1 homolog C"/>
    <property type="match status" value="1"/>
</dbReference>
<feature type="domain" description="DJ-1/PfpI" evidence="2">
    <location>
        <begin position="3"/>
        <end position="168"/>
    </location>
</feature>
<reference evidence="3" key="1">
    <citation type="submission" date="2023-08" db="EMBL/GenBank/DDBJ databases">
        <authorList>
            <person name="Audoor S."/>
            <person name="Bilcke G."/>
        </authorList>
    </citation>
    <scope>NUCLEOTIDE SEQUENCE</scope>
</reference>
<gene>
    <name evidence="3" type="ORF">CYCCA115_LOCUS13598</name>
</gene>
<dbReference type="AlphaFoldDB" id="A0AAD2PUT9"/>
<accession>A0AAD2PUT9</accession>
<dbReference type="GO" id="GO:0005737">
    <property type="term" value="C:cytoplasm"/>
    <property type="evidence" value="ECO:0007669"/>
    <property type="project" value="UniProtKB-ARBA"/>
</dbReference>
<dbReference type="EMBL" id="CAKOGP040001803">
    <property type="protein sequence ID" value="CAJ1952528.1"/>
    <property type="molecule type" value="Genomic_DNA"/>
</dbReference>
<dbReference type="SUPFAM" id="SSF52317">
    <property type="entry name" value="Class I glutamine amidotransferase-like"/>
    <property type="match status" value="1"/>
</dbReference>
<dbReference type="Pfam" id="PF01965">
    <property type="entry name" value="DJ-1_PfpI"/>
    <property type="match status" value="1"/>
</dbReference>
<dbReference type="InterPro" id="IPR029062">
    <property type="entry name" value="Class_I_gatase-like"/>
</dbReference>
<dbReference type="PANTHER" id="PTHR48094">
    <property type="entry name" value="PROTEIN/NUCLEIC ACID DEGLYCASE DJ-1-RELATED"/>
    <property type="match status" value="1"/>
</dbReference>
<comment type="caution">
    <text evidence="3">The sequence shown here is derived from an EMBL/GenBank/DDBJ whole genome shotgun (WGS) entry which is preliminary data.</text>
</comment>
<dbReference type="InterPro" id="IPR050325">
    <property type="entry name" value="Prot/Nucl_acid_deglycase"/>
</dbReference>
<name>A0AAD2PUT9_9STRA</name>
<dbReference type="CDD" id="cd03135">
    <property type="entry name" value="GATase1_DJ-1"/>
    <property type="match status" value="1"/>
</dbReference>
<protein>
    <recommendedName>
        <fullName evidence="2">DJ-1/PfpI domain-containing protein</fullName>
    </recommendedName>
</protein>
<dbReference type="Gene3D" id="3.40.50.880">
    <property type="match status" value="1"/>
</dbReference>
<evidence type="ECO:0000313" key="4">
    <source>
        <dbReference type="Proteomes" id="UP001295423"/>
    </source>
</evidence>
<dbReference type="GO" id="GO:1903189">
    <property type="term" value="P:glyoxal metabolic process"/>
    <property type="evidence" value="ECO:0007669"/>
    <property type="project" value="TreeGrafter"/>
</dbReference>
<organism evidence="3 4">
    <name type="scientific">Cylindrotheca closterium</name>
    <dbReference type="NCBI Taxonomy" id="2856"/>
    <lineage>
        <taxon>Eukaryota</taxon>
        <taxon>Sar</taxon>
        <taxon>Stramenopiles</taxon>
        <taxon>Ochrophyta</taxon>
        <taxon>Bacillariophyta</taxon>
        <taxon>Bacillariophyceae</taxon>
        <taxon>Bacillariophycidae</taxon>
        <taxon>Bacillariales</taxon>
        <taxon>Bacillariaceae</taxon>
        <taxon>Cylindrotheca</taxon>
    </lineage>
</organism>
<evidence type="ECO:0000256" key="1">
    <source>
        <dbReference type="ARBA" id="ARBA00022737"/>
    </source>
</evidence>
<keyword evidence="4" id="KW-1185">Reference proteome</keyword>
<dbReference type="NCBIfam" id="TIGR01383">
    <property type="entry name" value="not_thiJ"/>
    <property type="match status" value="1"/>
</dbReference>
<sequence>MAKRVLVPVAEGSEEIETTCITDTLTRFGAEVTIASVMPGELVCKMSRGIKVMADVNIDEAAKEEWDLIVLPGGMPGAEHLRDSAALIGLLEKQKSQNKPYAAICAAPAVVLASKGLLEGEGATCYPAPGFRSKLTNPTDDEVAFTVGKVTTSKGPGTALKFALELGEQLFGKEARAKIQSEMLV</sequence>
<keyword evidence="1" id="KW-0677">Repeat</keyword>
<dbReference type="InterPro" id="IPR002818">
    <property type="entry name" value="DJ-1/PfpI"/>
</dbReference>
<dbReference type="InterPro" id="IPR006287">
    <property type="entry name" value="DJ-1"/>
</dbReference>
<dbReference type="Proteomes" id="UP001295423">
    <property type="component" value="Unassembled WGS sequence"/>
</dbReference>